<reference evidence="2 3" key="1">
    <citation type="submission" date="2021-04" db="EMBL/GenBank/DDBJ databases">
        <title>Genomics, taxonomy and metabolism of representatives of sulfur bacteria of the genus Thiothrix: Thiothrix fructosivorans QT, Thiothrix unzii A1T and three new species, Thiothrix subterranea sp. nov., Thiothrix litoralis sp. nov. and 'Candidatus Thiothrix anitrata' sp. nov.</title>
        <authorList>
            <person name="Ravin N.V."/>
            <person name="Smolyakov D."/>
            <person name="Rudenko T.S."/>
            <person name="Mardanov A.V."/>
            <person name="Beletsky A.V."/>
            <person name="Markov N.D."/>
            <person name="Fomenkov A.I."/>
            <person name="Roberts R.J."/>
            <person name="Karnachuk O.V."/>
            <person name="Novikov A."/>
            <person name="Grabovich M.Y."/>
        </authorList>
    </citation>
    <scope>NUCLEOTIDE SEQUENCE [LARGE SCALE GENOMIC DNA]</scope>
    <source>
        <strain evidence="2 3">AS</strain>
    </source>
</reference>
<evidence type="ECO:0000256" key="1">
    <source>
        <dbReference type="SAM" id="SignalP"/>
    </source>
</evidence>
<protein>
    <submittedName>
        <fullName evidence="2">Uncharacterized protein</fullName>
    </submittedName>
</protein>
<dbReference type="EMBL" id="CP072801">
    <property type="protein sequence ID" value="QTR47915.1"/>
    <property type="molecule type" value="Genomic_DNA"/>
</dbReference>
<proteinExistence type="predicted"/>
<evidence type="ECO:0000313" key="3">
    <source>
        <dbReference type="Proteomes" id="UP000672039"/>
    </source>
</evidence>
<evidence type="ECO:0000313" key="2">
    <source>
        <dbReference type="EMBL" id="QTR47915.1"/>
    </source>
</evidence>
<name>A0ABX7WWA8_9GAMM</name>
<dbReference type="Proteomes" id="UP000672039">
    <property type="component" value="Chromosome"/>
</dbReference>
<gene>
    <name evidence="2" type="ORF">J9253_08375</name>
</gene>
<feature type="signal peptide" evidence="1">
    <location>
        <begin position="1"/>
        <end position="21"/>
    </location>
</feature>
<keyword evidence="3" id="KW-1185">Reference proteome</keyword>
<feature type="chain" id="PRO_5045462842" evidence="1">
    <location>
        <begin position="22"/>
        <end position="422"/>
    </location>
</feature>
<sequence length="422" mass="44441">MKKIHLAITLSLGVMAGVAYYASLDRGNETNALTTVTASAAVSNYHSMASSNMAVATTHEAEPEPALVNGYWPSDPNYKATVAETPDICKADAIPEDMRKTCEMEVYSASLQQQSVGELLSVWQATEANGDGKADIVNKLLAEKIQQLPDDDPMYDTLRNLTLNATDSTTLSGVAILLGEIGTAPVVGIAQAMIGQGLELEGYDVLRGLISTRSISQWDASRHQALSPIGDTLQSAWNNVQSVSTTASANDSSADVQRSLLASAIATEGGAVNAEFLFSHLNNDATDTKTRTSLGSIISTRLHDEGAIPVLNKYLNTSQPDSPAFQASAGALLGMAGTDAGAKELLKWSQAKATDADATMVKDWFSQSLGVVSGSYDKNVPAVNTFKPLAESGSFQSEAVKTAVLAGIAEQERQLQPPPSGQ</sequence>
<organism evidence="2 3">
    <name type="scientific">Thiothrix litoralis</name>
    <dbReference type="NCBI Taxonomy" id="2891210"/>
    <lineage>
        <taxon>Bacteria</taxon>
        <taxon>Pseudomonadati</taxon>
        <taxon>Pseudomonadota</taxon>
        <taxon>Gammaproteobacteria</taxon>
        <taxon>Thiotrichales</taxon>
        <taxon>Thiotrichaceae</taxon>
        <taxon>Thiothrix</taxon>
    </lineage>
</organism>
<dbReference type="RefSeq" id="WP_210224149.1">
    <property type="nucleotide sequence ID" value="NZ_CP072801.1"/>
</dbReference>
<accession>A0ABX7WWA8</accession>
<keyword evidence="1" id="KW-0732">Signal</keyword>